<dbReference type="Proteomes" id="UP001194469">
    <property type="component" value="Unassembled WGS sequence"/>
</dbReference>
<accession>A0ABS0J001</accession>
<dbReference type="RefSeq" id="WP_196607979.1">
    <property type="nucleotide sequence ID" value="NZ_VRYY01000028.1"/>
</dbReference>
<evidence type="ECO:0000313" key="3">
    <source>
        <dbReference type="Proteomes" id="UP001194469"/>
    </source>
</evidence>
<comment type="caution">
    <text evidence="2">The sequence shown here is derived from an EMBL/GenBank/DDBJ whole genome shotgun (WGS) entry which is preliminary data.</text>
</comment>
<proteinExistence type="predicted"/>
<name>A0ABS0J001_9BACT</name>
<organism evidence="2 3">
    <name type="scientific">Nitratidesulfovibrio oxamicus</name>
    <dbReference type="NCBI Taxonomy" id="32016"/>
    <lineage>
        <taxon>Bacteria</taxon>
        <taxon>Pseudomonadati</taxon>
        <taxon>Thermodesulfobacteriota</taxon>
        <taxon>Desulfovibrionia</taxon>
        <taxon>Desulfovibrionales</taxon>
        <taxon>Desulfovibrionaceae</taxon>
        <taxon>Nitratidesulfovibrio</taxon>
    </lineage>
</organism>
<reference evidence="2 3" key="1">
    <citation type="submission" date="2019-08" db="EMBL/GenBank/DDBJ databases">
        <authorList>
            <person name="Luo N."/>
        </authorList>
    </citation>
    <scope>NUCLEOTIDE SEQUENCE [LARGE SCALE GENOMIC DNA]</scope>
    <source>
        <strain evidence="2 3">NCIMB 9442</strain>
    </source>
</reference>
<keyword evidence="3" id="KW-1185">Reference proteome</keyword>
<feature type="compositionally biased region" description="Low complexity" evidence="1">
    <location>
        <begin position="184"/>
        <end position="209"/>
    </location>
</feature>
<protein>
    <submittedName>
        <fullName evidence="2">Uncharacterized protein</fullName>
    </submittedName>
</protein>
<evidence type="ECO:0000313" key="2">
    <source>
        <dbReference type="EMBL" id="MBG3875719.1"/>
    </source>
</evidence>
<dbReference type="EMBL" id="VRYY01000028">
    <property type="protein sequence ID" value="MBG3875719.1"/>
    <property type="molecule type" value="Genomic_DNA"/>
</dbReference>
<feature type="region of interest" description="Disordered" evidence="1">
    <location>
        <begin position="174"/>
        <end position="209"/>
    </location>
</feature>
<feature type="compositionally biased region" description="Gly residues" evidence="1">
    <location>
        <begin position="174"/>
        <end position="183"/>
    </location>
</feature>
<sequence>MLRNKKLIPALLLAVLFSWALYNLLSVAGLLPGTGQVMEQGDDGSALLPAGLMAEVTALNTADETASDNEWMAMVTQAASGRYYKDARDKALTLAASRALEAGKFAVAITAAEVMYHPEPREDVLQAVVREAAKTRATIKYSVRAARNLSKLDQRRAAYAHIVQAWADLASGGQSGPSGGTVPGNGSAPAVPAAPGAAALTVGPAEAGQ</sequence>
<evidence type="ECO:0000256" key="1">
    <source>
        <dbReference type="SAM" id="MobiDB-lite"/>
    </source>
</evidence>
<gene>
    <name evidence="2" type="ORF">FVW20_01435</name>
</gene>